<proteinExistence type="predicted"/>
<evidence type="ECO:0000313" key="5">
    <source>
        <dbReference type="Proteomes" id="UP001244443"/>
    </source>
</evidence>
<evidence type="ECO:0000313" key="4">
    <source>
        <dbReference type="EMBL" id="WMN07532.1"/>
    </source>
</evidence>
<dbReference type="Pfam" id="PF00675">
    <property type="entry name" value="Peptidase_M16"/>
    <property type="match status" value="1"/>
</dbReference>
<dbReference type="SUPFAM" id="SSF63411">
    <property type="entry name" value="LuxS/MPP-like metallohydrolase"/>
    <property type="match status" value="2"/>
</dbReference>
<organism evidence="4 5">
    <name type="scientific">Marivirga arenosa</name>
    <dbReference type="NCBI Taxonomy" id="3059076"/>
    <lineage>
        <taxon>Bacteria</taxon>
        <taxon>Pseudomonadati</taxon>
        <taxon>Bacteroidota</taxon>
        <taxon>Cytophagia</taxon>
        <taxon>Cytophagales</taxon>
        <taxon>Marivirgaceae</taxon>
        <taxon>Marivirga</taxon>
    </lineage>
</organism>
<gene>
    <name evidence="3" type="ORF">QYS47_09090</name>
    <name evidence="4" type="ORF">QYS48_29045</name>
</gene>
<name>A0AA51N7F3_9BACT</name>
<accession>A0AA49GD18</accession>
<dbReference type="PANTHER" id="PTHR11851:SF224">
    <property type="entry name" value="PROCESSING PROTEASE"/>
    <property type="match status" value="1"/>
</dbReference>
<dbReference type="InterPro" id="IPR011249">
    <property type="entry name" value="Metalloenz_LuxS/M16"/>
</dbReference>
<evidence type="ECO:0000313" key="3">
    <source>
        <dbReference type="EMBL" id="WKK83120.2"/>
    </source>
</evidence>
<feature type="domain" description="Peptidase M16 C-terminal" evidence="2">
    <location>
        <begin position="181"/>
        <end position="352"/>
    </location>
</feature>
<dbReference type="InterPro" id="IPR050361">
    <property type="entry name" value="MPP/UQCRC_Complex"/>
</dbReference>
<dbReference type="InterPro" id="IPR007863">
    <property type="entry name" value="Peptidase_M16_C"/>
</dbReference>
<dbReference type="RefSeq" id="WP_308357698.1">
    <property type="nucleotide sequence ID" value="NZ_CP129968.2"/>
</dbReference>
<keyword evidence="5" id="KW-1185">Reference proteome</keyword>
<dbReference type="Proteomes" id="UP001244443">
    <property type="component" value="Chromosome"/>
</dbReference>
<evidence type="ECO:0000259" key="1">
    <source>
        <dbReference type="Pfam" id="PF00675"/>
    </source>
</evidence>
<dbReference type="GO" id="GO:0046872">
    <property type="term" value="F:metal ion binding"/>
    <property type="evidence" value="ECO:0007669"/>
    <property type="project" value="InterPro"/>
</dbReference>
<protein>
    <submittedName>
        <fullName evidence="4">Pitrilysin family protein</fullName>
    </submittedName>
</protein>
<dbReference type="EMBL" id="CP129970">
    <property type="protein sequence ID" value="WMN07532.1"/>
    <property type="molecule type" value="Genomic_DNA"/>
</dbReference>
<evidence type="ECO:0000259" key="2">
    <source>
        <dbReference type="Pfam" id="PF05193"/>
    </source>
</evidence>
<dbReference type="Proteomes" id="UP001232019">
    <property type="component" value="Chromosome"/>
</dbReference>
<dbReference type="AlphaFoldDB" id="A0AA51N7F3"/>
<sequence length="419" mass="48345">MLNRQVAPKAYMLKDLSLTKPEVKKLSNDVSVHIIQDDTNPVLKIDILYPAGRTNDNKPGESLICAKVLVEGTKSYPGSELQELLDHYGAHLDFAVDYDYTTVSLLCLKEHINTLLPVLKSAIKEPLFEDKDFEKIKLQQLQKIRVNNQKNSLIATRNLRKNLLQGTPYASILEEDELNAIHKEDIENYFNKYFALQPDIIVAGDFDEDIFNYFDEYFGNLEFKPNEPQYTGKLNPNLEEKKIEREGSVQASIRMGAISIPRDHPDYFDLSITNEILGGYFGSRLMKNIREDKGYTYGIYSVLINYKHVDYHIIGADVKIDHIEDTIQEVYHEMEDLKTNRVPEEEIETIKNYMLGKIASSLDTVFHQSENYKVKLSEGADYIDYFDAYVKSIRNITAERILEISKKYFSEEYCVIKVA</sequence>
<dbReference type="PANTHER" id="PTHR11851">
    <property type="entry name" value="METALLOPROTEASE"/>
    <property type="match status" value="1"/>
</dbReference>
<dbReference type="InterPro" id="IPR011765">
    <property type="entry name" value="Pept_M16_N"/>
</dbReference>
<dbReference type="Gene3D" id="3.30.830.10">
    <property type="entry name" value="Metalloenzyme, LuxS/M16 peptidase-like"/>
    <property type="match status" value="2"/>
</dbReference>
<reference evidence="4 5" key="1">
    <citation type="submission" date="2023-08" db="EMBL/GenBank/DDBJ databases">
        <title>Comparative genomics and taxonomic characterization of three novel marine species of genus Marivirga.</title>
        <authorList>
            <person name="Muhammad N."/>
            <person name="Kim S.-G."/>
        </authorList>
    </citation>
    <scope>NUCLEOTIDE SEQUENCE [LARGE SCALE GENOMIC DNA]</scope>
    <source>
        <strain evidence="4 5">ABR2-2</strain>
        <strain evidence="3">BKB1-2</strain>
    </source>
</reference>
<dbReference type="Pfam" id="PF05193">
    <property type="entry name" value="Peptidase_M16_C"/>
    <property type="match status" value="1"/>
</dbReference>
<dbReference type="KEGG" id="marp:QYS47_09090"/>
<accession>A0AA51N7F3</accession>
<feature type="domain" description="Peptidase M16 N-terminal" evidence="1">
    <location>
        <begin position="39"/>
        <end position="175"/>
    </location>
</feature>
<dbReference type="EMBL" id="CP129968">
    <property type="protein sequence ID" value="WKK83120.2"/>
    <property type="molecule type" value="Genomic_DNA"/>
</dbReference>